<evidence type="ECO:0000259" key="3">
    <source>
        <dbReference type="Pfam" id="PF01464"/>
    </source>
</evidence>
<keyword evidence="6" id="KW-1185">Reference proteome</keyword>
<name>A0A1T4PJ96_VIBCI</name>
<dbReference type="CDD" id="cd13401">
    <property type="entry name" value="Slt70-like"/>
    <property type="match status" value="1"/>
</dbReference>
<dbReference type="PANTHER" id="PTHR37423:SF5">
    <property type="entry name" value="SOLUBLE LYTIC MUREIN TRANSGLYCOSYLASE"/>
    <property type="match status" value="1"/>
</dbReference>
<dbReference type="Pfam" id="PF14718">
    <property type="entry name" value="SLT_L"/>
    <property type="match status" value="1"/>
</dbReference>
<dbReference type="GO" id="GO:0004553">
    <property type="term" value="F:hydrolase activity, hydrolyzing O-glycosyl compounds"/>
    <property type="evidence" value="ECO:0007669"/>
    <property type="project" value="InterPro"/>
</dbReference>
<evidence type="ECO:0000256" key="1">
    <source>
        <dbReference type="ARBA" id="ARBA00007734"/>
    </source>
</evidence>
<dbReference type="PANTHER" id="PTHR37423">
    <property type="entry name" value="SOLUBLE LYTIC MUREIN TRANSGLYCOSYLASE-RELATED"/>
    <property type="match status" value="1"/>
</dbReference>
<feature type="domain" description="Lytic transglycosylase superhelical linker" evidence="4">
    <location>
        <begin position="412"/>
        <end position="475"/>
    </location>
</feature>
<evidence type="ECO:0000313" key="6">
    <source>
        <dbReference type="Proteomes" id="UP000190834"/>
    </source>
</evidence>
<dbReference type="InterPro" id="IPR008939">
    <property type="entry name" value="Lytic_TGlycosylase_superhlx_U"/>
</dbReference>
<keyword evidence="2" id="KW-0732">Signal</keyword>
<comment type="similarity">
    <text evidence="1">Belongs to the transglycosylase Slt family.</text>
</comment>
<reference evidence="6" key="1">
    <citation type="submission" date="2017-02" db="EMBL/GenBank/DDBJ databases">
        <authorList>
            <person name="Varghese N."/>
            <person name="Submissions S."/>
        </authorList>
    </citation>
    <scope>NUCLEOTIDE SEQUENCE [LARGE SCALE GENOMIC DNA]</scope>
    <source>
        <strain evidence="6">DSM 19608</strain>
    </source>
</reference>
<sequence length="648" mass="74988">MTLGDFFQSSRILSVVLIGWGILSGHALSGTLDLEAQRELYEQAHGWLDNKEVSRFKKARSKLADYPLTPYLDYRSFLIDLGEKPPIVVRTFIDAHKDFPFSNRISAPYLRALARQGKWAELLQFSPNVPNGETYRCYYYTAKLKTGRYSEAFSGAQSLWKNGASISSACDELFMVWEQRGGLTETMILERMLLAFDGRNRALMVHLTGKLAGKVSEANAAALLKLYDAPETVLAFIQQNHSFNKLYQAVELALEKLARSDAIQAQNRWLAVNERVSWPSSQQTRVAQYIALRMMDVESESLRQWRDSVILNSSHVHLIERRIRLALREQDWQGLTVWIHQLSEEERNSLRWQYWLARAELAQGKESQGLERMRALLGQRNFYSVAAAQWMKQSIQYPSSSLSLRRSLLKPYQKALVRIGELIERDKIAAAKSEWNWLLQQANQEEKEMLAVYAATQRWHHLTVQASISANLWDNTQLRFPLAHQWWFNFYGKKHGIHPVTLMSLARQESAMDVEARSSVGARGIMQVMPATARYTAKKYHLNYDSEDDLYQVGKNIEIGSHYLNSLLERYDNNRIFAFAAYNAGPSRVDRWREQTQGQLDVYAFIESIPFRETRGYVQNILMFETYYRDLMAMDGEFLTQQELATRY</sequence>
<feature type="domain" description="Transglycosylase SLT" evidence="3">
    <location>
        <begin position="488"/>
        <end position="599"/>
    </location>
</feature>
<dbReference type="RefSeq" id="WP_078926136.1">
    <property type="nucleotide sequence ID" value="NZ_FUXB01000007.1"/>
</dbReference>
<dbReference type="InterPro" id="IPR037061">
    <property type="entry name" value="Lytic_TGlycoase_superhlx_L_sf"/>
</dbReference>
<dbReference type="Pfam" id="PF01464">
    <property type="entry name" value="SLT"/>
    <property type="match status" value="1"/>
</dbReference>
<dbReference type="InterPro" id="IPR012289">
    <property type="entry name" value="Lytic_TGlycosylase_superhlx_L"/>
</dbReference>
<dbReference type="STRING" id="1123491.SAMN02745782_01751"/>
<organism evidence="5 6">
    <name type="scientific">Vibrio cincinnatiensis DSM 19608</name>
    <dbReference type="NCBI Taxonomy" id="1123491"/>
    <lineage>
        <taxon>Bacteria</taxon>
        <taxon>Pseudomonadati</taxon>
        <taxon>Pseudomonadota</taxon>
        <taxon>Gammaproteobacteria</taxon>
        <taxon>Vibrionales</taxon>
        <taxon>Vibrionaceae</taxon>
        <taxon>Vibrio</taxon>
    </lineage>
</organism>
<dbReference type="GeneID" id="70582876"/>
<proteinExistence type="inferred from homology"/>
<dbReference type="AlphaFoldDB" id="A0A1T4PJ96"/>
<protein>
    <submittedName>
        <fullName evidence="5">Soluble lytic murein transglycosylase</fullName>
    </submittedName>
</protein>
<gene>
    <name evidence="5" type="ORF">SAMN02745782_01751</name>
</gene>
<dbReference type="SUPFAM" id="SSF48435">
    <property type="entry name" value="Bacterial muramidases"/>
    <property type="match status" value="1"/>
</dbReference>
<dbReference type="Gene3D" id="1.10.530.10">
    <property type="match status" value="1"/>
</dbReference>
<evidence type="ECO:0000256" key="2">
    <source>
        <dbReference type="ARBA" id="ARBA00022729"/>
    </source>
</evidence>
<dbReference type="EMBL" id="FUXB01000007">
    <property type="protein sequence ID" value="SJZ90938.1"/>
    <property type="molecule type" value="Genomic_DNA"/>
</dbReference>
<dbReference type="InterPro" id="IPR008258">
    <property type="entry name" value="Transglycosylase_SLT_dom_1"/>
</dbReference>
<dbReference type="OrthoDB" id="92254at2"/>
<dbReference type="Gene3D" id="1.25.20.10">
    <property type="entry name" value="Bacterial muramidases"/>
    <property type="match status" value="1"/>
</dbReference>
<dbReference type="Proteomes" id="UP000190834">
    <property type="component" value="Unassembled WGS sequence"/>
</dbReference>
<dbReference type="Gene3D" id="1.10.1240.20">
    <property type="entry name" value="Lytic transglycosylase, superhelical linker domain"/>
    <property type="match status" value="1"/>
</dbReference>
<evidence type="ECO:0000259" key="4">
    <source>
        <dbReference type="Pfam" id="PF14718"/>
    </source>
</evidence>
<evidence type="ECO:0000313" key="5">
    <source>
        <dbReference type="EMBL" id="SJZ90938.1"/>
    </source>
</evidence>
<dbReference type="SUPFAM" id="SSF53955">
    <property type="entry name" value="Lysozyme-like"/>
    <property type="match status" value="1"/>
</dbReference>
<accession>A0A1T4PJ96</accession>
<dbReference type="InterPro" id="IPR023346">
    <property type="entry name" value="Lysozyme-like_dom_sf"/>
</dbReference>
<dbReference type="GO" id="GO:0042597">
    <property type="term" value="C:periplasmic space"/>
    <property type="evidence" value="ECO:0007669"/>
    <property type="project" value="InterPro"/>
</dbReference>